<dbReference type="GO" id="GO:0005829">
    <property type="term" value="C:cytosol"/>
    <property type="evidence" value="ECO:0007669"/>
    <property type="project" value="TreeGrafter"/>
</dbReference>
<dbReference type="FunFam" id="3.30.450.40:FF:000008">
    <property type="entry name" value="GAF domain-containing proteins"/>
    <property type="match status" value="1"/>
</dbReference>
<dbReference type="Gene3D" id="3.30.450.40">
    <property type="match status" value="1"/>
</dbReference>
<dbReference type="InterPro" id="IPR000614">
    <property type="entry name" value="FRMsr_CS"/>
</dbReference>
<gene>
    <name evidence="3" type="ORF">DF286_05840</name>
</gene>
<dbReference type="Pfam" id="PF13185">
    <property type="entry name" value="GAF_2"/>
    <property type="match status" value="1"/>
</dbReference>
<organism evidence="3 4">
    <name type="scientific">Allosphingosinicella humi</name>
    <dbReference type="NCBI Taxonomy" id="2068657"/>
    <lineage>
        <taxon>Bacteria</taxon>
        <taxon>Pseudomonadati</taxon>
        <taxon>Pseudomonadota</taxon>
        <taxon>Alphaproteobacteria</taxon>
        <taxon>Sphingomonadales</taxon>
        <taxon>Sphingomonadaceae</taxon>
        <taxon>Allosphingosinicella</taxon>
    </lineage>
</organism>
<dbReference type="RefSeq" id="WP_109270580.1">
    <property type="nucleotide sequence ID" value="NZ_QFFF01000001.1"/>
</dbReference>
<reference evidence="3 4" key="1">
    <citation type="submission" date="2018-05" db="EMBL/GenBank/DDBJ databases">
        <title>Genome of Sphingosinicella humi QZX222.</title>
        <authorList>
            <person name="Qiao Z."/>
            <person name="Wang G."/>
        </authorList>
    </citation>
    <scope>NUCLEOTIDE SEQUENCE [LARGE SCALE GENOMIC DNA]</scope>
    <source>
        <strain evidence="3 4">QZX222</strain>
    </source>
</reference>
<dbReference type="SMART" id="SM00065">
    <property type="entry name" value="GAF"/>
    <property type="match status" value="1"/>
</dbReference>
<evidence type="ECO:0000256" key="1">
    <source>
        <dbReference type="ARBA" id="ARBA00038454"/>
    </source>
</evidence>
<dbReference type="OrthoDB" id="9796252at2"/>
<sequence length="169" mass="17839">MFDFKIAASDKSELYHQLHDAADALTAGEPDPIANMANVAALLWEGLPDLNWAGFYRAVDGELVLGPFQGRPACIRIPLGKGVCGTAAETLEPQCVEDVNAFPGHIACDSASASELVVPIVHDGRLIGVLDLDSPRTGRFDAEDLEGCVKVVRMLAPRLAGATKATASL</sequence>
<comment type="similarity">
    <text evidence="1">Belongs to the free Met sulfoxide reductase family.</text>
</comment>
<dbReference type="InterPro" id="IPR003018">
    <property type="entry name" value="GAF"/>
</dbReference>
<dbReference type="InterPro" id="IPR029016">
    <property type="entry name" value="GAF-like_dom_sf"/>
</dbReference>
<evidence type="ECO:0000313" key="3">
    <source>
        <dbReference type="EMBL" id="PWG02441.1"/>
    </source>
</evidence>
<dbReference type="InterPro" id="IPR051330">
    <property type="entry name" value="Phosphatase_reg/MetRdx"/>
</dbReference>
<dbReference type="SUPFAM" id="SSF55781">
    <property type="entry name" value="GAF domain-like"/>
    <property type="match status" value="1"/>
</dbReference>
<evidence type="ECO:0000259" key="2">
    <source>
        <dbReference type="SMART" id="SM00065"/>
    </source>
</evidence>
<comment type="caution">
    <text evidence="3">The sequence shown here is derived from an EMBL/GenBank/DDBJ whole genome shotgun (WGS) entry which is preliminary data.</text>
</comment>
<dbReference type="GO" id="GO:0033745">
    <property type="term" value="F:L-methionine-(R)-S-oxide reductase activity"/>
    <property type="evidence" value="ECO:0007669"/>
    <property type="project" value="TreeGrafter"/>
</dbReference>
<dbReference type="AlphaFoldDB" id="A0A2U2J2D2"/>
<evidence type="ECO:0000313" key="4">
    <source>
        <dbReference type="Proteomes" id="UP000245916"/>
    </source>
</evidence>
<protein>
    <recommendedName>
        <fullName evidence="2">GAF domain-containing protein</fullName>
    </recommendedName>
</protein>
<dbReference type="PANTHER" id="PTHR21021:SF15">
    <property type="entry name" value="FREE METHIONINE-R-SULFOXIDE REDUCTASE"/>
    <property type="match status" value="1"/>
</dbReference>
<dbReference type="Proteomes" id="UP000245916">
    <property type="component" value="Unassembled WGS sequence"/>
</dbReference>
<feature type="domain" description="GAF" evidence="2">
    <location>
        <begin position="13"/>
        <end position="169"/>
    </location>
</feature>
<dbReference type="EMBL" id="QFFF01000001">
    <property type="protein sequence ID" value="PWG02441.1"/>
    <property type="molecule type" value="Genomic_DNA"/>
</dbReference>
<keyword evidence="4" id="KW-1185">Reference proteome</keyword>
<dbReference type="PROSITE" id="PS01320">
    <property type="entry name" value="UPF0067"/>
    <property type="match status" value="1"/>
</dbReference>
<dbReference type="PANTHER" id="PTHR21021">
    <property type="entry name" value="GAF/PUTATIVE CYTOSKELETAL PROTEIN"/>
    <property type="match status" value="1"/>
</dbReference>
<proteinExistence type="inferred from homology"/>
<name>A0A2U2J2D2_9SPHN</name>
<accession>A0A2U2J2D2</accession>